<evidence type="ECO:0000313" key="3">
    <source>
        <dbReference type="Proteomes" id="UP001501427"/>
    </source>
</evidence>
<dbReference type="EMBL" id="BAAAHD010000025">
    <property type="protein sequence ID" value="GAA0565209.1"/>
    <property type="molecule type" value="Genomic_DNA"/>
</dbReference>
<evidence type="ECO:0000313" key="2">
    <source>
        <dbReference type="EMBL" id="GAA0565209.1"/>
    </source>
</evidence>
<proteinExistence type="predicted"/>
<evidence type="ECO:0000256" key="1">
    <source>
        <dbReference type="SAM" id="MobiDB-lite"/>
    </source>
</evidence>
<comment type="caution">
    <text evidence="2">The sequence shown here is derived from an EMBL/GenBank/DDBJ whole genome shotgun (WGS) entry which is preliminary data.</text>
</comment>
<keyword evidence="3" id="KW-1185">Reference proteome</keyword>
<accession>A0ABN1EGF8</accession>
<protein>
    <submittedName>
        <fullName evidence="2">Uncharacterized protein</fullName>
    </submittedName>
</protein>
<dbReference type="Proteomes" id="UP001501427">
    <property type="component" value="Unassembled WGS sequence"/>
</dbReference>
<reference evidence="2 3" key="1">
    <citation type="journal article" date="2019" name="Int. J. Syst. Evol. Microbiol.">
        <title>The Global Catalogue of Microorganisms (GCM) 10K type strain sequencing project: providing services to taxonomists for standard genome sequencing and annotation.</title>
        <authorList>
            <consortium name="The Broad Institute Genomics Platform"/>
            <consortium name="The Broad Institute Genome Sequencing Center for Infectious Disease"/>
            <person name="Wu L."/>
            <person name="Ma J."/>
        </authorList>
    </citation>
    <scope>NUCLEOTIDE SEQUENCE [LARGE SCALE GENOMIC DNA]</scope>
    <source>
        <strain evidence="2 3">JCM 10667</strain>
    </source>
</reference>
<gene>
    <name evidence="2" type="ORF">GCM10009546_29250</name>
</gene>
<name>A0ABN1EGF8_9ACTN</name>
<sequence length="155" mass="16828">MQSCGRPSAERRTAPSNKGAPWAYTATRNKDSPGHETRAGLPLVEEVAYGPESPAGRIGTARGPEARLGSRHCPPKAILATGCCIGYYDPRFWIAVDPVTDRDRIIAATKILRFSISCSAPARRASRIWLYSPPQANYALLQGAVRVHSADGLRR</sequence>
<feature type="compositionally biased region" description="Basic and acidic residues" evidence="1">
    <location>
        <begin position="28"/>
        <end position="37"/>
    </location>
</feature>
<feature type="region of interest" description="Disordered" evidence="1">
    <location>
        <begin position="1"/>
        <end position="37"/>
    </location>
</feature>
<organism evidence="2 3">
    <name type="scientific">Actinomadura livida</name>
    <dbReference type="NCBI Taxonomy" id="79909"/>
    <lineage>
        <taxon>Bacteria</taxon>
        <taxon>Bacillati</taxon>
        <taxon>Actinomycetota</taxon>
        <taxon>Actinomycetes</taxon>
        <taxon>Streptosporangiales</taxon>
        <taxon>Thermomonosporaceae</taxon>
        <taxon>Actinomadura</taxon>
    </lineage>
</organism>